<reference evidence="8 9" key="1">
    <citation type="submission" date="2016-10" db="EMBL/GenBank/DDBJ databases">
        <authorList>
            <person name="de Groot N.N."/>
        </authorList>
    </citation>
    <scope>NUCLEOTIDE SEQUENCE [LARGE SCALE GENOMIC DNA]</scope>
    <source>
        <strain evidence="8 9">DSM 22012</strain>
    </source>
</reference>
<dbReference type="InterPro" id="IPR036627">
    <property type="entry name" value="CobW-likC_sf"/>
</dbReference>
<keyword evidence="3" id="KW-0143">Chaperone</keyword>
<dbReference type="AlphaFoldDB" id="A0A1H6DFY3"/>
<dbReference type="OrthoDB" id="9808822at2"/>
<dbReference type="EMBL" id="FNVQ01000006">
    <property type="protein sequence ID" value="SEG84159.1"/>
    <property type="molecule type" value="Genomic_DNA"/>
</dbReference>
<comment type="catalytic activity">
    <reaction evidence="6">
        <text>GTP + H2O = GDP + phosphate + H(+)</text>
        <dbReference type="Rhea" id="RHEA:19669"/>
        <dbReference type="ChEBI" id="CHEBI:15377"/>
        <dbReference type="ChEBI" id="CHEBI:15378"/>
        <dbReference type="ChEBI" id="CHEBI:37565"/>
        <dbReference type="ChEBI" id="CHEBI:43474"/>
        <dbReference type="ChEBI" id="CHEBI:58189"/>
    </reaction>
    <physiologicalReaction direction="left-to-right" evidence="6">
        <dbReference type="Rhea" id="RHEA:19670"/>
    </physiologicalReaction>
</comment>
<dbReference type="Gene3D" id="3.40.50.300">
    <property type="entry name" value="P-loop containing nucleotide triphosphate hydrolases"/>
    <property type="match status" value="1"/>
</dbReference>
<dbReference type="GO" id="GO:0000166">
    <property type="term" value="F:nucleotide binding"/>
    <property type="evidence" value="ECO:0007669"/>
    <property type="project" value="UniProtKB-KW"/>
</dbReference>
<dbReference type="SUPFAM" id="SSF52540">
    <property type="entry name" value="P-loop containing nucleoside triphosphate hydrolases"/>
    <property type="match status" value="1"/>
</dbReference>
<evidence type="ECO:0000259" key="7">
    <source>
        <dbReference type="SMART" id="SM00833"/>
    </source>
</evidence>
<comment type="similarity">
    <text evidence="4">Belongs to the SIMIBI class G3E GTPase family. ZNG1 subfamily.</text>
</comment>
<dbReference type="PANTHER" id="PTHR13748">
    <property type="entry name" value="COBW-RELATED"/>
    <property type="match status" value="1"/>
</dbReference>
<evidence type="ECO:0000313" key="8">
    <source>
        <dbReference type="EMBL" id="SEG84159.1"/>
    </source>
</evidence>
<evidence type="ECO:0000256" key="2">
    <source>
        <dbReference type="ARBA" id="ARBA00022801"/>
    </source>
</evidence>
<keyword evidence="9" id="KW-1185">Reference proteome</keyword>
<proteinExistence type="inferred from homology"/>
<dbReference type="Gene3D" id="3.30.1220.10">
    <property type="entry name" value="CobW-like, C-terminal domain"/>
    <property type="match status" value="1"/>
</dbReference>
<keyword evidence="2" id="KW-0378">Hydrolase</keyword>
<dbReference type="InterPro" id="IPR011629">
    <property type="entry name" value="CobW-like_C"/>
</dbReference>
<protein>
    <submittedName>
        <fullName evidence="8">GTPase, G3E family</fullName>
    </submittedName>
</protein>
<dbReference type="Pfam" id="PF02492">
    <property type="entry name" value="cobW"/>
    <property type="match status" value="1"/>
</dbReference>
<organism evidence="8 9">
    <name type="scientific">Marinobacterium lutimaris</name>
    <dbReference type="NCBI Taxonomy" id="568106"/>
    <lineage>
        <taxon>Bacteria</taxon>
        <taxon>Pseudomonadati</taxon>
        <taxon>Pseudomonadota</taxon>
        <taxon>Gammaproteobacteria</taxon>
        <taxon>Oceanospirillales</taxon>
        <taxon>Oceanospirillaceae</taxon>
        <taxon>Marinobacterium</taxon>
    </lineage>
</organism>
<evidence type="ECO:0000256" key="6">
    <source>
        <dbReference type="ARBA" id="ARBA00049117"/>
    </source>
</evidence>
<keyword evidence="1" id="KW-0547">Nucleotide-binding</keyword>
<feature type="domain" description="CobW C-terminal" evidence="7">
    <location>
        <begin position="201"/>
        <end position="288"/>
    </location>
</feature>
<dbReference type="CDD" id="cd03112">
    <property type="entry name" value="CobW-like"/>
    <property type="match status" value="1"/>
</dbReference>
<evidence type="ECO:0000256" key="1">
    <source>
        <dbReference type="ARBA" id="ARBA00022741"/>
    </source>
</evidence>
<dbReference type="Proteomes" id="UP000236745">
    <property type="component" value="Unassembled WGS sequence"/>
</dbReference>
<gene>
    <name evidence="8" type="ORF">SAMN05444390_10689</name>
</gene>
<evidence type="ECO:0000313" key="9">
    <source>
        <dbReference type="Proteomes" id="UP000236745"/>
    </source>
</evidence>
<accession>A0A1H6DFY3</accession>
<sequence length="288" mass="31325">MLAEAIPLTLISGFLGAGKTTWLNRLIRQGLPANSIILVNDFGRINIDADLIEAEEEQVLTLANGCACCSLGGTLADQLAEVLSWEKPPSAIYIEASGVAEPARIADIARVSPRLADAHIDCLVDAGQIERHRDDRYTGEIWHAQIRSAHRLLINRLPADENLAAPLLAQLSELNPEASQQVETTSEPTPVSKRAISGGPMHSFTLNCTAPLSQQKLQSLFSDYSDVLLRAKGILAIEESDRAQVLQFSGSQLRCTPSLRKGKGGQLVCIGLKTERFAELEQRVRQLT</sequence>
<evidence type="ECO:0000256" key="4">
    <source>
        <dbReference type="ARBA" id="ARBA00034320"/>
    </source>
</evidence>
<comment type="function">
    <text evidence="5">Zinc chaperone that directly transfers zinc cofactor to target proteins, thereby activating them. Zinc is transferred from the CXCC motif in the GTPase domain to the zinc binding site in target proteins in a process requiring GTP hydrolysis.</text>
</comment>
<dbReference type="GO" id="GO:0016787">
    <property type="term" value="F:hydrolase activity"/>
    <property type="evidence" value="ECO:0007669"/>
    <property type="project" value="UniProtKB-KW"/>
</dbReference>
<dbReference type="Pfam" id="PF07683">
    <property type="entry name" value="CobW_C"/>
    <property type="match status" value="1"/>
</dbReference>
<dbReference type="InterPro" id="IPR051316">
    <property type="entry name" value="Zinc-reg_GTPase_activator"/>
</dbReference>
<dbReference type="GO" id="GO:0005737">
    <property type="term" value="C:cytoplasm"/>
    <property type="evidence" value="ECO:0007669"/>
    <property type="project" value="TreeGrafter"/>
</dbReference>
<evidence type="ECO:0000256" key="3">
    <source>
        <dbReference type="ARBA" id="ARBA00023186"/>
    </source>
</evidence>
<dbReference type="PANTHER" id="PTHR13748:SF62">
    <property type="entry name" value="COBW DOMAIN-CONTAINING PROTEIN"/>
    <property type="match status" value="1"/>
</dbReference>
<dbReference type="SUPFAM" id="SSF90002">
    <property type="entry name" value="Hypothetical protein YjiA, C-terminal domain"/>
    <property type="match status" value="1"/>
</dbReference>
<dbReference type="InterPro" id="IPR027417">
    <property type="entry name" value="P-loop_NTPase"/>
</dbReference>
<evidence type="ECO:0000256" key="5">
    <source>
        <dbReference type="ARBA" id="ARBA00045658"/>
    </source>
</evidence>
<dbReference type="RefSeq" id="WP_104005336.1">
    <property type="nucleotide sequence ID" value="NZ_FNVQ01000006.1"/>
</dbReference>
<dbReference type="SMART" id="SM00833">
    <property type="entry name" value="CobW_C"/>
    <property type="match status" value="1"/>
</dbReference>
<dbReference type="InterPro" id="IPR003495">
    <property type="entry name" value="CobW/HypB/UreG_nucleotide-bd"/>
</dbReference>
<name>A0A1H6DFY3_9GAMM</name>